<evidence type="ECO:0000256" key="1">
    <source>
        <dbReference type="SAM" id="MobiDB-lite"/>
    </source>
</evidence>
<reference evidence="4" key="1">
    <citation type="journal article" date="2019" name="Int. J. Syst. Evol. Microbiol.">
        <title>The Global Catalogue of Microorganisms (GCM) 10K type strain sequencing project: providing services to taxonomists for standard genome sequencing and annotation.</title>
        <authorList>
            <consortium name="The Broad Institute Genomics Platform"/>
            <consortium name="The Broad Institute Genome Sequencing Center for Infectious Disease"/>
            <person name="Wu L."/>
            <person name="Ma J."/>
        </authorList>
    </citation>
    <scope>NUCLEOTIDE SEQUENCE [LARGE SCALE GENOMIC DNA]</scope>
    <source>
        <strain evidence="4">CCUG 60022</strain>
    </source>
</reference>
<evidence type="ECO:0000313" key="4">
    <source>
        <dbReference type="Proteomes" id="UP001597032"/>
    </source>
</evidence>
<evidence type="ECO:0000313" key="3">
    <source>
        <dbReference type="EMBL" id="MFD0760822.1"/>
    </source>
</evidence>
<sequence length="159" mass="18967">MKKIIGFLTLTLLFSVHINAQGYNQRAQQRTNYSAEQKAELQVKRMALNLDLNESQQKAILELKLKQAKELEQKRAEFRAQKQNGTKISSDERFRNKQDRLDRQIATKAEMKKILNKEQFSKWEKFSKTQRFRTAKKFNNKANRSNKKTTSFRKHKNRF</sequence>
<protein>
    <recommendedName>
        <fullName evidence="5">DUF4890 domain-containing protein</fullName>
    </recommendedName>
</protein>
<name>A0ABW2Z3W5_9FLAO</name>
<keyword evidence="4" id="KW-1185">Reference proteome</keyword>
<gene>
    <name evidence="3" type="ORF">ACFQZW_01875</name>
</gene>
<dbReference type="Proteomes" id="UP001597032">
    <property type="component" value="Unassembled WGS sequence"/>
</dbReference>
<feature type="compositionally biased region" description="Basic and acidic residues" evidence="1">
    <location>
        <begin position="89"/>
        <end position="100"/>
    </location>
</feature>
<comment type="caution">
    <text evidence="3">The sequence shown here is derived from an EMBL/GenBank/DDBJ whole genome shotgun (WGS) entry which is preliminary data.</text>
</comment>
<feature type="region of interest" description="Disordered" evidence="1">
    <location>
        <begin position="78"/>
        <end position="100"/>
    </location>
</feature>
<accession>A0ABW2Z3W5</accession>
<evidence type="ECO:0008006" key="5">
    <source>
        <dbReference type="Google" id="ProtNLM"/>
    </source>
</evidence>
<organism evidence="3 4">
    <name type="scientific">Lutibacter aestuarii</name>
    <dbReference type="NCBI Taxonomy" id="861111"/>
    <lineage>
        <taxon>Bacteria</taxon>
        <taxon>Pseudomonadati</taxon>
        <taxon>Bacteroidota</taxon>
        <taxon>Flavobacteriia</taxon>
        <taxon>Flavobacteriales</taxon>
        <taxon>Flavobacteriaceae</taxon>
        <taxon>Lutibacter</taxon>
    </lineage>
</organism>
<evidence type="ECO:0000256" key="2">
    <source>
        <dbReference type="SAM" id="SignalP"/>
    </source>
</evidence>
<dbReference type="EMBL" id="JBHTIC010000002">
    <property type="protein sequence ID" value="MFD0760822.1"/>
    <property type="molecule type" value="Genomic_DNA"/>
</dbReference>
<keyword evidence="2" id="KW-0732">Signal</keyword>
<feature type="chain" id="PRO_5046714783" description="DUF4890 domain-containing protein" evidence="2">
    <location>
        <begin position="21"/>
        <end position="159"/>
    </location>
</feature>
<dbReference type="RefSeq" id="WP_298263534.1">
    <property type="nucleotide sequence ID" value="NZ_JBHTIC010000002.1"/>
</dbReference>
<feature type="signal peptide" evidence="2">
    <location>
        <begin position="1"/>
        <end position="20"/>
    </location>
</feature>
<proteinExistence type="predicted"/>
<feature type="region of interest" description="Disordered" evidence="1">
    <location>
        <begin position="137"/>
        <end position="159"/>
    </location>
</feature>